<feature type="compositionally biased region" description="Polar residues" evidence="1">
    <location>
        <begin position="13"/>
        <end position="26"/>
    </location>
</feature>
<dbReference type="EMBL" id="AWTV01000003">
    <property type="protein sequence ID" value="KIH94712.1"/>
    <property type="molecule type" value="Genomic_DNA"/>
</dbReference>
<dbReference type="AlphaFoldDB" id="A0A0C2JCR6"/>
<comment type="caution">
    <text evidence="2">The sequence shown here is derived from an EMBL/GenBank/DDBJ whole genome shotgun (WGS) entry which is preliminary data.</text>
</comment>
<dbReference type="HOGENOM" id="CLU_2759468_0_0_1"/>
<gene>
    <name evidence="2" type="ORF">SPBR_09243</name>
</gene>
<feature type="compositionally biased region" description="Basic and acidic residues" evidence="1">
    <location>
        <begin position="33"/>
        <end position="49"/>
    </location>
</feature>
<proteinExistence type="predicted"/>
<dbReference type="GeneID" id="63682290"/>
<reference evidence="2 3" key="1">
    <citation type="journal article" date="2014" name="BMC Genomics">
        <title>Comparative genomics of the major fungal agents of human and animal Sporotrichosis: Sporothrix schenckii and Sporothrix brasiliensis.</title>
        <authorList>
            <person name="Teixeira M.M."/>
            <person name="de Almeida L.G."/>
            <person name="Kubitschek-Barreira P."/>
            <person name="Alves F.L."/>
            <person name="Kioshima E.S."/>
            <person name="Abadio A.K."/>
            <person name="Fernandes L."/>
            <person name="Derengowski L.S."/>
            <person name="Ferreira K.S."/>
            <person name="Souza R.C."/>
            <person name="Ruiz J.C."/>
            <person name="de Andrade N.C."/>
            <person name="Paes H.C."/>
            <person name="Nicola A.M."/>
            <person name="Albuquerque P."/>
            <person name="Gerber A.L."/>
            <person name="Martins V.P."/>
            <person name="Peconick L.D."/>
            <person name="Neto A.V."/>
            <person name="Chaucanez C.B."/>
            <person name="Silva P.A."/>
            <person name="Cunha O.L."/>
            <person name="de Oliveira F.F."/>
            <person name="dos Santos T.C."/>
            <person name="Barros A.L."/>
            <person name="Soares M.A."/>
            <person name="de Oliveira L.M."/>
            <person name="Marini M.M."/>
            <person name="Villalobos-Duno H."/>
            <person name="Cunha M.M."/>
            <person name="de Hoog S."/>
            <person name="da Silveira J.F."/>
            <person name="Henrissat B."/>
            <person name="Nino-Vega G.A."/>
            <person name="Cisalpino P.S."/>
            <person name="Mora-Montes H.M."/>
            <person name="Almeida S.R."/>
            <person name="Stajich J.E."/>
            <person name="Lopes-Bezerra L.M."/>
            <person name="Vasconcelos A.T."/>
            <person name="Felipe M.S."/>
        </authorList>
    </citation>
    <scope>NUCLEOTIDE SEQUENCE [LARGE SCALE GENOMIC DNA]</scope>
    <source>
        <strain evidence="2 3">5110</strain>
    </source>
</reference>
<sequence length="70" mass="7773">MREPPKSRGLAQARTSPSVTESTTPLRIQAQARLKDKTRREISERRQVGDAETLVHQQGSSSRGGDDNEL</sequence>
<protein>
    <submittedName>
        <fullName evidence="2">Uncharacterized protein</fullName>
    </submittedName>
</protein>
<dbReference type="OrthoDB" id="4188258at2759"/>
<feature type="region of interest" description="Disordered" evidence="1">
    <location>
        <begin position="1"/>
        <end position="70"/>
    </location>
</feature>
<evidence type="ECO:0000256" key="1">
    <source>
        <dbReference type="SAM" id="MobiDB-lite"/>
    </source>
</evidence>
<name>A0A0C2JCR6_9PEZI</name>
<evidence type="ECO:0000313" key="3">
    <source>
        <dbReference type="Proteomes" id="UP000031575"/>
    </source>
</evidence>
<dbReference type="RefSeq" id="XP_040622722.1">
    <property type="nucleotide sequence ID" value="XM_040767369.1"/>
</dbReference>
<evidence type="ECO:0000313" key="2">
    <source>
        <dbReference type="EMBL" id="KIH94712.1"/>
    </source>
</evidence>
<dbReference type="VEuPathDB" id="FungiDB:SPBR_09243"/>
<accession>A0A0C2JCR6</accession>
<dbReference type="Proteomes" id="UP000031575">
    <property type="component" value="Unassembled WGS sequence"/>
</dbReference>
<organism evidence="2 3">
    <name type="scientific">Sporothrix brasiliensis 5110</name>
    <dbReference type="NCBI Taxonomy" id="1398154"/>
    <lineage>
        <taxon>Eukaryota</taxon>
        <taxon>Fungi</taxon>
        <taxon>Dikarya</taxon>
        <taxon>Ascomycota</taxon>
        <taxon>Pezizomycotina</taxon>
        <taxon>Sordariomycetes</taxon>
        <taxon>Sordariomycetidae</taxon>
        <taxon>Ophiostomatales</taxon>
        <taxon>Ophiostomataceae</taxon>
        <taxon>Sporothrix</taxon>
    </lineage>
</organism>
<keyword evidence="3" id="KW-1185">Reference proteome</keyword>